<name>A0A1H9ZC40_9GAMM</name>
<dbReference type="GO" id="GO:0005886">
    <property type="term" value="C:plasma membrane"/>
    <property type="evidence" value="ECO:0007669"/>
    <property type="project" value="UniProtKB-SubCell"/>
</dbReference>
<dbReference type="PANTHER" id="PTHR37479:SF1">
    <property type="entry name" value="CELL DIVISION PROTEIN FTSL"/>
    <property type="match status" value="1"/>
</dbReference>
<dbReference type="PANTHER" id="PTHR37479">
    <property type="entry name" value="CELL DIVISION PROTEIN FTSL"/>
    <property type="match status" value="1"/>
</dbReference>
<dbReference type="NCBIfam" id="NF008040">
    <property type="entry name" value="PRK10772.1"/>
    <property type="match status" value="1"/>
</dbReference>
<comment type="similarity">
    <text evidence="8">Belongs to the FtsL family.</text>
</comment>
<dbReference type="OrthoDB" id="6196803at2"/>
<organism evidence="10 11">
    <name type="scientific">Thorsellia anophelis DSM 18579</name>
    <dbReference type="NCBI Taxonomy" id="1123402"/>
    <lineage>
        <taxon>Bacteria</taxon>
        <taxon>Pseudomonadati</taxon>
        <taxon>Pseudomonadota</taxon>
        <taxon>Gammaproteobacteria</taxon>
        <taxon>Enterobacterales</taxon>
        <taxon>Thorselliaceae</taxon>
        <taxon>Thorsellia</taxon>
    </lineage>
</organism>
<proteinExistence type="inferred from homology"/>
<protein>
    <recommendedName>
        <fullName evidence="8 9">Cell division protein FtsL</fullName>
    </recommendedName>
</protein>
<evidence type="ECO:0000256" key="7">
    <source>
        <dbReference type="ARBA" id="ARBA00023306"/>
    </source>
</evidence>
<keyword evidence="5 8" id="KW-1133">Transmembrane helix</keyword>
<keyword evidence="11" id="KW-1185">Reference proteome</keyword>
<dbReference type="HAMAP" id="MF_00910">
    <property type="entry name" value="FtsL"/>
    <property type="match status" value="1"/>
</dbReference>
<evidence type="ECO:0000313" key="10">
    <source>
        <dbReference type="EMBL" id="SES79189.1"/>
    </source>
</evidence>
<dbReference type="Proteomes" id="UP000242642">
    <property type="component" value="Unassembled WGS sequence"/>
</dbReference>
<comment type="subcellular location">
    <subcellularLocation>
        <location evidence="8">Cell inner membrane</location>
        <topology evidence="8">Single-pass type II membrane protein</topology>
    </subcellularLocation>
    <subcellularLocation>
        <location evidence="1">Cell membrane</location>
        <topology evidence="1">Single-pass type II membrane protein</topology>
    </subcellularLocation>
    <text evidence="8">Localizes to the division septum where it forms a ring structure.</text>
</comment>
<keyword evidence="7 8" id="KW-0131">Cell cycle</keyword>
<evidence type="ECO:0000256" key="4">
    <source>
        <dbReference type="ARBA" id="ARBA00022692"/>
    </source>
</evidence>
<dbReference type="InterPro" id="IPR011922">
    <property type="entry name" value="Cell_div_FtsL"/>
</dbReference>
<sequence>MAKTKSLIRIIGNDFLRRSKLTILLFIGVIITTLMTILTTNETRILRHEQEKNTVVKRSLDIEMRNLILEENTLGEQKRIESIATQGLKMEHIVPENERILMIPPRP</sequence>
<dbReference type="Pfam" id="PF04999">
    <property type="entry name" value="FtsL"/>
    <property type="match status" value="1"/>
</dbReference>
<dbReference type="GO" id="GO:0032153">
    <property type="term" value="C:cell division site"/>
    <property type="evidence" value="ECO:0007669"/>
    <property type="project" value="UniProtKB-UniRule"/>
</dbReference>
<feature type="transmembrane region" description="Helical" evidence="8">
    <location>
        <begin position="21"/>
        <end position="38"/>
    </location>
</feature>
<dbReference type="NCBIfam" id="TIGR02209">
    <property type="entry name" value="ftsL_broad"/>
    <property type="match status" value="1"/>
</dbReference>
<evidence type="ECO:0000256" key="9">
    <source>
        <dbReference type="NCBIfam" id="TIGR02209"/>
    </source>
</evidence>
<gene>
    <name evidence="8" type="primary">ftsL</name>
    <name evidence="10" type="ORF">SAMN02583745_00522</name>
</gene>
<accession>A0A1H9ZC40</accession>
<dbReference type="EMBL" id="FOHV01000003">
    <property type="protein sequence ID" value="SES79189.1"/>
    <property type="molecule type" value="Genomic_DNA"/>
</dbReference>
<evidence type="ECO:0000256" key="8">
    <source>
        <dbReference type="HAMAP-Rule" id="MF_00910"/>
    </source>
</evidence>
<evidence type="ECO:0000256" key="3">
    <source>
        <dbReference type="ARBA" id="ARBA00022618"/>
    </source>
</evidence>
<dbReference type="STRING" id="1123402.SAMN02583745_00522"/>
<keyword evidence="8" id="KW-0997">Cell inner membrane</keyword>
<reference evidence="11" key="1">
    <citation type="submission" date="2016-10" db="EMBL/GenBank/DDBJ databases">
        <authorList>
            <person name="Varghese N."/>
            <person name="Submissions S."/>
        </authorList>
    </citation>
    <scope>NUCLEOTIDE SEQUENCE [LARGE SCALE GENOMIC DNA]</scope>
    <source>
        <strain evidence="11">DSM 18579</strain>
    </source>
</reference>
<keyword evidence="2 8" id="KW-1003">Cell membrane</keyword>
<evidence type="ECO:0000256" key="2">
    <source>
        <dbReference type="ARBA" id="ARBA00022475"/>
    </source>
</evidence>
<dbReference type="RefSeq" id="WP_093317583.1">
    <property type="nucleotide sequence ID" value="NZ_FOHV01000003.1"/>
</dbReference>
<keyword evidence="6 8" id="KW-0472">Membrane</keyword>
<keyword evidence="4 8" id="KW-0812">Transmembrane</keyword>
<dbReference type="AlphaFoldDB" id="A0A1H9ZC40"/>
<evidence type="ECO:0000256" key="5">
    <source>
        <dbReference type="ARBA" id="ARBA00022989"/>
    </source>
</evidence>
<comment type="subunit">
    <text evidence="8">Part of a complex composed of FtsB, FtsL and FtsQ.</text>
</comment>
<evidence type="ECO:0000313" key="11">
    <source>
        <dbReference type="Proteomes" id="UP000242642"/>
    </source>
</evidence>
<comment type="function">
    <text evidence="8">Essential cell division protein. May link together the upstream cell division proteins, which are predominantly cytoplasmic, with the downstream cell division proteins, which are predominantly periplasmic.</text>
</comment>
<dbReference type="GO" id="GO:0043093">
    <property type="term" value="P:FtsZ-dependent cytokinesis"/>
    <property type="evidence" value="ECO:0007669"/>
    <property type="project" value="UniProtKB-UniRule"/>
</dbReference>
<evidence type="ECO:0000256" key="6">
    <source>
        <dbReference type="ARBA" id="ARBA00023136"/>
    </source>
</evidence>
<evidence type="ECO:0000256" key="1">
    <source>
        <dbReference type="ARBA" id="ARBA00004401"/>
    </source>
</evidence>
<keyword evidence="3 8" id="KW-0132">Cell division</keyword>